<dbReference type="PANTHER" id="PTHR13989">
    <property type="entry name" value="REPLICATION PROTEIN A-RELATED"/>
    <property type="match status" value="1"/>
</dbReference>
<dbReference type="SUPFAM" id="SSF50249">
    <property type="entry name" value="Nucleic acid-binding proteins"/>
    <property type="match status" value="1"/>
</dbReference>
<dbReference type="InterPro" id="IPR040260">
    <property type="entry name" value="RFA2-like"/>
</dbReference>
<dbReference type="Proteomes" id="UP001337655">
    <property type="component" value="Unassembled WGS sequence"/>
</dbReference>
<feature type="domain" description="CST complex subunit Stn1 N-terminal" evidence="10">
    <location>
        <begin position="44"/>
        <end position="91"/>
    </location>
</feature>
<accession>A0AAV9PJV3</accession>
<evidence type="ECO:0000256" key="5">
    <source>
        <dbReference type="ARBA" id="ARBA00022895"/>
    </source>
</evidence>
<dbReference type="GO" id="GO:0000781">
    <property type="term" value="C:chromosome, telomeric region"/>
    <property type="evidence" value="ECO:0007669"/>
    <property type="project" value="UniProtKB-SubCell"/>
</dbReference>
<keyword evidence="4" id="KW-0158">Chromosome</keyword>
<dbReference type="AlphaFoldDB" id="A0AAV9PJV3"/>
<gene>
    <name evidence="11" type="ORF">LTR77_001285</name>
</gene>
<protein>
    <recommendedName>
        <fullName evidence="3">CST complex subunit STN1</fullName>
    </recommendedName>
    <alternativeName>
        <fullName evidence="8">Suppressor of cdc thirteen homolog</fullName>
    </alternativeName>
</protein>
<dbReference type="GO" id="GO:0003677">
    <property type="term" value="F:DNA binding"/>
    <property type="evidence" value="ECO:0007669"/>
    <property type="project" value="UniProtKB-KW"/>
</dbReference>
<comment type="subcellular location">
    <subcellularLocation>
        <location evidence="2">Chromosome</location>
        <location evidence="2">Telomere</location>
    </subcellularLocation>
    <subcellularLocation>
        <location evidence="1">Nucleus</location>
    </subcellularLocation>
</comment>
<evidence type="ECO:0000256" key="7">
    <source>
        <dbReference type="ARBA" id="ARBA00023242"/>
    </source>
</evidence>
<dbReference type="EMBL" id="JAVRRT010000002">
    <property type="protein sequence ID" value="KAK5174205.1"/>
    <property type="molecule type" value="Genomic_DNA"/>
</dbReference>
<evidence type="ECO:0000313" key="11">
    <source>
        <dbReference type="EMBL" id="KAK5174205.1"/>
    </source>
</evidence>
<evidence type="ECO:0000256" key="8">
    <source>
        <dbReference type="ARBA" id="ARBA00030039"/>
    </source>
</evidence>
<feature type="compositionally biased region" description="Basic and acidic residues" evidence="9">
    <location>
        <begin position="216"/>
        <end position="244"/>
    </location>
</feature>
<reference evidence="11 12" key="1">
    <citation type="submission" date="2023-08" db="EMBL/GenBank/DDBJ databases">
        <title>Black Yeasts Isolated from many extreme environments.</title>
        <authorList>
            <person name="Coleine C."/>
            <person name="Stajich J.E."/>
            <person name="Selbmann L."/>
        </authorList>
    </citation>
    <scope>NUCLEOTIDE SEQUENCE [LARGE SCALE GENOMIC DNA]</scope>
    <source>
        <strain evidence="11 12">CCFEE 5935</strain>
    </source>
</reference>
<name>A0AAV9PJV3_9PEZI</name>
<feature type="compositionally biased region" description="Basic and acidic residues" evidence="9">
    <location>
        <begin position="198"/>
        <end position="209"/>
    </location>
</feature>
<evidence type="ECO:0000313" key="12">
    <source>
        <dbReference type="Proteomes" id="UP001337655"/>
    </source>
</evidence>
<evidence type="ECO:0000256" key="4">
    <source>
        <dbReference type="ARBA" id="ARBA00022454"/>
    </source>
</evidence>
<dbReference type="InterPro" id="IPR012340">
    <property type="entry name" value="NA-bd_OB-fold"/>
</dbReference>
<dbReference type="Gene3D" id="2.40.50.140">
    <property type="entry name" value="Nucleic acid-binding proteins"/>
    <property type="match status" value="1"/>
</dbReference>
<feature type="domain" description="CST complex subunit Stn1 N-terminal" evidence="10">
    <location>
        <begin position="130"/>
        <end position="213"/>
    </location>
</feature>
<feature type="region of interest" description="Disordered" evidence="9">
    <location>
        <begin position="192"/>
        <end position="244"/>
    </location>
</feature>
<keyword evidence="12" id="KW-1185">Reference proteome</keyword>
<dbReference type="Pfam" id="PF10451">
    <property type="entry name" value="Stn1"/>
    <property type="match status" value="2"/>
</dbReference>
<dbReference type="PANTHER" id="PTHR13989:SF33">
    <property type="entry name" value="CST COMPLEX SUBUNIT STN1"/>
    <property type="match status" value="1"/>
</dbReference>
<evidence type="ECO:0000256" key="1">
    <source>
        <dbReference type="ARBA" id="ARBA00004123"/>
    </source>
</evidence>
<evidence type="ECO:0000256" key="9">
    <source>
        <dbReference type="SAM" id="MobiDB-lite"/>
    </source>
</evidence>
<keyword evidence="7" id="KW-0539">Nucleus</keyword>
<dbReference type="InterPro" id="IPR018856">
    <property type="entry name" value="Stn1_N"/>
</dbReference>
<proteinExistence type="predicted"/>
<sequence>MTTPLPAPIYPKRYFSASPTWFAWNKLTSSDLHTLREEPGFESQHIYFHLNHPIRYVRLVGLVVDIDVRVGKYILITLDDSSGACIEIKTEARVVRDGDGAEWPSNTVLDNLDLVTGIGRPPSLLVDRKAVDIGTVVKVKGTIDTFRGTRQIQLERIWIVKDTNDEAKAWAETAEWKRDILGRPWVLSKAQRQAMDAQAEREAREERQKAQKRRVRSAESERKREEKERRGEEKRRAREVKLDKGALVGSSVVPMRVTDS</sequence>
<dbReference type="RefSeq" id="XP_064662874.1">
    <property type="nucleotide sequence ID" value="XM_064798547.1"/>
</dbReference>
<organism evidence="11 12">
    <name type="scientific">Saxophila tyrrhenica</name>
    <dbReference type="NCBI Taxonomy" id="1690608"/>
    <lineage>
        <taxon>Eukaryota</taxon>
        <taxon>Fungi</taxon>
        <taxon>Dikarya</taxon>
        <taxon>Ascomycota</taxon>
        <taxon>Pezizomycotina</taxon>
        <taxon>Dothideomycetes</taxon>
        <taxon>Dothideomycetidae</taxon>
        <taxon>Mycosphaerellales</taxon>
        <taxon>Extremaceae</taxon>
        <taxon>Saxophila</taxon>
    </lineage>
</organism>
<evidence type="ECO:0000259" key="10">
    <source>
        <dbReference type="Pfam" id="PF10451"/>
    </source>
</evidence>
<dbReference type="GO" id="GO:0005634">
    <property type="term" value="C:nucleus"/>
    <property type="evidence" value="ECO:0007669"/>
    <property type="project" value="UniProtKB-SubCell"/>
</dbReference>
<dbReference type="CDD" id="cd03524">
    <property type="entry name" value="RPA2_OBF_family"/>
    <property type="match status" value="1"/>
</dbReference>
<evidence type="ECO:0000256" key="6">
    <source>
        <dbReference type="ARBA" id="ARBA00023125"/>
    </source>
</evidence>
<evidence type="ECO:0000256" key="3">
    <source>
        <dbReference type="ARBA" id="ARBA00017411"/>
    </source>
</evidence>
<dbReference type="GeneID" id="89922633"/>
<comment type="caution">
    <text evidence="11">The sequence shown here is derived from an EMBL/GenBank/DDBJ whole genome shotgun (WGS) entry which is preliminary data.</text>
</comment>
<keyword evidence="6" id="KW-0238">DNA-binding</keyword>
<evidence type="ECO:0000256" key="2">
    <source>
        <dbReference type="ARBA" id="ARBA00004574"/>
    </source>
</evidence>
<keyword evidence="5" id="KW-0779">Telomere</keyword>